<organism evidence="1">
    <name type="scientific">Culex pipiens</name>
    <name type="common">House mosquito</name>
    <dbReference type="NCBI Taxonomy" id="7175"/>
    <lineage>
        <taxon>Eukaryota</taxon>
        <taxon>Metazoa</taxon>
        <taxon>Ecdysozoa</taxon>
        <taxon>Arthropoda</taxon>
        <taxon>Hexapoda</taxon>
        <taxon>Insecta</taxon>
        <taxon>Pterygota</taxon>
        <taxon>Neoptera</taxon>
        <taxon>Endopterygota</taxon>
        <taxon>Diptera</taxon>
        <taxon>Nematocera</taxon>
        <taxon>Culicoidea</taxon>
        <taxon>Culicidae</taxon>
        <taxon>Culicinae</taxon>
        <taxon>Culicini</taxon>
        <taxon>Culex</taxon>
        <taxon>Culex</taxon>
    </lineage>
</organism>
<accession>A0A8D8KNE0</accession>
<dbReference type="EMBL" id="HBUE01333151">
    <property type="protein sequence ID" value="CAG6594529.1"/>
    <property type="molecule type" value="Transcribed_RNA"/>
</dbReference>
<protein>
    <submittedName>
        <fullName evidence="1">(northern house mosquito) hypothetical protein</fullName>
    </submittedName>
</protein>
<dbReference type="EMBL" id="HBUE01065540">
    <property type="protein sequence ID" value="CAG6470538.1"/>
    <property type="molecule type" value="Transcribed_RNA"/>
</dbReference>
<evidence type="ECO:0000313" key="1">
    <source>
        <dbReference type="EMBL" id="CAG6594529.1"/>
    </source>
</evidence>
<proteinExistence type="predicted"/>
<dbReference type="EMBL" id="HBUE01226418">
    <property type="protein sequence ID" value="CAG6542441.1"/>
    <property type="molecule type" value="Transcribed_RNA"/>
</dbReference>
<reference evidence="1" key="1">
    <citation type="submission" date="2021-05" db="EMBL/GenBank/DDBJ databases">
        <authorList>
            <person name="Alioto T."/>
            <person name="Alioto T."/>
            <person name="Gomez Garrido J."/>
        </authorList>
    </citation>
    <scope>NUCLEOTIDE SEQUENCE</scope>
</reference>
<name>A0A8D8KNE0_CULPI</name>
<sequence length="350" mass="41670">MPKHLLVHDQIRDDLQLYRTARTGRRDDRSVLRPAHPNLLHFRQLLLLPANLLRRRRHNRPQTGPIQSVLLRRHHRHFRHLLRKDRFLRGLLLDAGKVEGAFLLLPPRLRNHLRHNPPVRRFQFRFQRDRRFRWDFPLALLWPHDAPFRRGDGHRRRRHRFLARRRQVLLVDDQPVVDDVRDDQFGALRLGRPVAIGASAGRGRFLLAGRPTHVEDSGRAVPSVRGGQWPLEATSLNAEQRFGRGFRHCLLLENHFRRAPQRRRRNEASGQLAERARLVRDVDLVVGCDLELELWRRCGHRRWLQLGHVMIVVHFRRELRRERGQRLGGRFQQRGGIALERRAGWRWGQV</sequence>
<dbReference type="AlphaFoldDB" id="A0A8D8KNE0"/>